<dbReference type="EMBL" id="SWFS01000091">
    <property type="protein sequence ID" value="KAA8916670.1"/>
    <property type="molecule type" value="Genomic_DNA"/>
</dbReference>
<reference evidence="2" key="1">
    <citation type="journal article" date="2019" name="G3 (Bethesda)">
        <title>Genome Assemblies of Two Rare Opportunistic Yeast Pathogens: Diutina rugosa (syn. Candida rugosa) and Trichomonascus ciferrii (syn. Candida ciferrii).</title>
        <authorList>
            <person name="Mixao V."/>
            <person name="Saus E."/>
            <person name="Hansen A.P."/>
            <person name="Lass-Florl C."/>
            <person name="Gabaldon T."/>
        </authorList>
    </citation>
    <scope>NUCLEOTIDE SEQUENCE</scope>
    <source>
        <strain evidence="2">CBS 4856</strain>
    </source>
</reference>
<comment type="caution">
    <text evidence="2">The sequence shown here is derived from an EMBL/GenBank/DDBJ whole genome shotgun (WGS) entry which is preliminary data.</text>
</comment>
<name>A0A642V958_9ASCO</name>
<feature type="region of interest" description="Disordered" evidence="1">
    <location>
        <begin position="168"/>
        <end position="202"/>
    </location>
</feature>
<keyword evidence="3" id="KW-1185">Reference proteome</keyword>
<sequence length="230" mass="23904">MVVVGQEFAAVARAAPVSGATGVEAYVPELDSRAPEAIPEPDNVNVALLKREDPTGLVSGLVSDLSNAVDKLDLPLVADILRKLSKAISQLNLKKRDDILDGLKSQFEHLAKILESLFKIFTGQMGLVSGLLESLEVGVRFLNLDLIADVLDKLANAVEQIGLKKRDGLPSSTGSTNATTTQAAANGTSNGTATSTPTDIEQGAGTSIRAPKVLLALAAGVVATFGLSTF</sequence>
<protein>
    <submittedName>
        <fullName evidence="2">Uncharacterized protein</fullName>
    </submittedName>
</protein>
<feature type="compositionally biased region" description="Low complexity" evidence="1">
    <location>
        <begin position="171"/>
        <end position="196"/>
    </location>
</feature>
<dbReference type="AlphaFoldDB" id="A0A642V958"/>
<organism evidence="2 3">
    <name type="scientific">Trichomonascus ciferrii</name>
    <dbReference type="NCBI Taxonomy" id="44093"/>
    <lineage>
        <taxon>Eukaryota</taxon>
        <taxon>Fungi</taxon>
        <taxon>Dikarya</taxon>
        <taxon>Ascomycota</taxon>
        <taxon>Saccharomycotina</taxon>
        <taxon>Dipodascomycetes</taxon>
        <taxon>Dipodascales</taxon>
        <taxon>Trichomonascaceae</taxon>
        <taxon>Trichomonascus</taxon>
        <taxon>Trichomonascus ciferrii complex</taxon>
    </lineage>
</organism>
<dbReference type="VEuPathDB" id="FungiDB:TRICI_001196"/>
<dbReference type="Proteomes" id="UP000761534">
    <property type="component" value="Unassembled WGS sequence"/>
</dbReference>
<evidence type="ECO:0000313" key="3">
    <source>
        <dbReference type="Proteomes" id="UP000761534"/>
    </source>
</evidence>
<gene>
    <name evidence="2" type="ORF">TRICI_001196</name>
</gene>
<accession>A0A642V958</accession>
<proteinExistence type="predicted"/>
<evidence type="ECO:0000256" key="1">
    <source>
        <dbReference type="SAM" id="MobiDB-lite"/>
    </source>
</evidence>
<evidence type="ECO:0000313" key="2">
    <source>
        <dbReference type="EMBL" id="KAA8916670.1"/>
    </source>
</evidence>